<accession>A0A975GIF2</accession>
<dbReference type="RefSeq" id="WP_207687864.1">
    <property type="nucleotide sequence ID" value="NZ_CP061799.1"/>
</dbReference>
<keyword evidence="2" id="KW-0378">Hydrolase</keyword>
<evidence type="ECO:0000259" key="1">
    <source>
        <dbReference type="Pfam" id="PF05685"/>
    </source>
</evidence>
<dbReference type="EMBL" id="CP061799">
    <property type="protein sequence ID" value="QTA81883.1"/>
    <property type="molecule type" value="Genomic_DNA"/>
</dbReference>
<dbReference type="Proteomes" id="UP000663720">
    <property type="component" value="Chromosome"/>
</dbReference>
<proteinExistence type="predicted"/>
<dbReference type="InterPro" id="IPR008538">
    <property type="entry name" value="Uma2"/>
</dbReference>
<keyword evidence="3" id="KW-1185">Reference proteome</keyword>
<name>A0A975GIF2_9BACT</name>
<dbReference type="SUPFAM" id="SSF52980">
    <property type="entry name" value="Restriction endonuclease-like"/>
    <property type="match status" value="1"/>
</dbReference>
<dbReference type="Pfam" id="PF05685">
    <property type="entry name" value="Uma2"/>
    <property type="match status" value="1"/>
</dbReference>
<dbReference type="InterPro" id="IPR012296">
    <property type="entry name" value="Nuclease_put_TT1808"/>
</dbReference>
<dbReference type="Gene3D" id="3.90.1570.10">
    <property type="entry name" value="tt1808, chain A"/>
    <property type="match status" value="1"/>
</dbReference>
<sequence>MKWQQLCNNPNLKDLPFKIELNEQGQIIMSPSRLLHGAYQSEIVKQMAVLLQEGRIITECAIQTPKGTKVADVAWFSSAQWEQVKHEYDSPVSPEICIEILSPGNSKYEMQMKKRLYFAGGAKEVWICDETGSLNFYGKKGRLGKSRLIPGFPEQIV</sequence>
<organism evidence="2 3">
    <name type="scientific">Desulfonema limicola</name>
    <dbReference type="NCBI Taxonomy" id="45656"/>
    <lineage>
        <taxon>Bacteria</taxon>
        <taxon>Pseudomonadati</taxon>
        <taxon>Thermodesulfobacteriota</taxon>
        <taxon>Desulfobacteria</taxon>
        <taxon>Desulfobacterales</taxon>
        <taxon>Desulfococcaceae</taxon>
        <taxon>Desulfonema</taxon>
    </lineage>
</organism>
<dbReference type="PANTHER" id="PTHR34107">
    <property type="entry name" value="SLL0198 PROTEIN-RELATED"/>
    <property type="match status" value="1"/>
</dbReference>
<dbReference type="PANTHER" id="PTHR34107:SF4">
    <property type="entry name" value="SLL1222 PROTEIN"/>
    <property type="match status" value="1"/>
</dbReference>
<gene>
    <name evidence="2" type="ORF">dnl_42400</name>
</gene>
<dbReference type="InterPro" id="IPR011335">
    <property type="entry name" value="Restrct_endonuc-II-like"/>
</dbReference>
<keyword evidence="2" id="KW-0255">Endonuclease</keyword>
<dbReference type="GO" id="GO:0004519">
    <property type="term" value="F:endonuclease activity"/>
    <property type="evidence" value="ECO:0007669"/>
    <property type="project" value="UniProtKB-KW"/>
</dbReference>
<reference evidence="2" key="1">
    <citation type="journal article" date="2021" name="Microb. Physiol.">
        <title>Proteogenomic Insights into the Physiology of Marine, Sulfate-Reducing, Filamentous Desulfonema limicola and Desulfonema magnum.</title>
        <authorList>
            <person name="Schnaars V."/>
            <person name="Wohlbrand L."/>
            <person name="Scheve S."/>
            <person name="Hinrichs C."/>
            <person name="Reinhardt R."/>
            <person name="Rabus R."/>
        </authorList>
    </citation>
    <scope>NUCLEOTIDE SEQUENCE</scope>
    <source>
        <strain evidence="2">5ac10</strain>
    </source>
</reference>
<dbReference type="KEGG" id="dli:dnl_42400"/>
<evidence type="ECO:0000313" key="2">
    <source>
        <dbReference type="EMBL" id="QTA81883.1"/>
    </source>
</evidence>
<feature type="domain" description="Putative restriction endonuclease" evidence="1">
    <location>
        <begin position="17"/>
        <end position="129"/>
    </location>
</feature>
<keyword evidence="2" id="KW-0540">Nuclease</keyword>
<evidence type="ECO:0000313" key="3">
    <source>
        <dbReference type="Proteomes" id="UP000663720"/>
    </source>
</evidence>
<protein>
    <submittedName>
        <fullName evidence="2">Restriction endonuclease, DUF820</fullName>
    </submittedName>
</protein>
<dbReference type="AlphaFoldDB" id="A0A975GIF2"/>
<dbReference type="CDD" id="cd06260">
    <property type="entry name" value="DUF820-like"/>
    <property type="match status" value="1"/>
</dbReference>